<dbReference type="SMART" id="SM00028">
    <property type="entry name" value="TPR"/>
    <property type="match status" value="6"/>
</dbReference>
<organism evidence="4 5">
    <name type="scientific">beta proteobacterium KB13</name>
    <dbReference type="NCBI Taxonomy" id="314607"/>
    <lineage>
        <taxon>Bacteria</taxon>
        <taxon>Pseudomonadati</taxon>
        <taxon>Pseudomonadota</taxon>
        <taxon>Betaproteobacteria</taxon>
        <taxon>Nitrosomonadales</taxon>
        <taxon>OM43 clade</taxon>
    </lineage>
</organism>
<keyword evidence="1" id="KW-0677">Repeat</keyword>
<evidence type="ECO:0000256" key="3">
    <source>
        <dbReference type="PROSITE-ProRule" id="PRU00339"/>
    </source>
</evidence>
<dbReference type="Pfam" id="PF13432">
    <property type="entry name" value="TPR_16"/>
    <property type="match status" value="1"/>
</dbReference>
<feature type="repeat" description="TPR" evidence="3">
    <location>
        <begin position="417"/>
        <end position="450"/>
    </location>
</feature>
<accession>B6BWP7</accession>
<dbReference type="HOGENOM" id="CLU_007251_4_0_4"/>
<evidence type="ECO:0000256" key="2">
    <source>
        <dbReference type="ARBA" id="ARBA00022803"/>
    </source>
</evidence>
<proteinExistence type="predicted"/>
<evidence type="ECO:0000313" key="4">
    <source>
        <dbReference type="EMBL" id="EDZ65022.1"/>
    </source>
</evidence>
<dbReference type="InterPro" id="IPR011990">
    <property type="entry name" value="TPR-like_helical_dom_sf"/>
</dbReference>
<sequence length="564" mass="64294">MKYLNNLLITFLILIIPAIGISEEQLEEFNPNLPAQITEANAEFVYKFLLAELAIQRNDINSAGHLYLDLAKLTKNTGFAQSAAQLGGMVRNGRLALDAADIWSKLDPESRDAKKVLAEMYIASGNLSKAKPLVKEILESEDSKGDGFLYLNNILTRVENKSNALRFIIDIAKPYAKMVEAHFAVAHTAHMAGNISIRDKELATINKLNPNWETSTLFIGAIQFDEDPMKAIETYQKFVKNNPKSNTVRLELAKALVQTEQYPAAKKHFEKLVNSPLASAEISFTVALLALETGDDIMAEQFLNQSLERKYYNPDQVNMYLARIYAQRQNIDKVINLVEKISTGPLFVDSRIFAAQAIRVEKGIDQAVEYLDQYKSLDRQEKLKFLQLKTSFWYNDNQYQKAINLMLSEEEKYADSAEFYFDFGLLYEKNKDFDSMETNLKKAISLKPDYAIAYNALGYSYADRNVKLDDAKKYIEIALSIEPQNHYILDSMGWVHFRLGNYDIAYEFITKAYAIQEDPEIAAHLGEVLWKQGKENEAMSVWQGSLEKFPENSVLIETKNRLFQ</sequence>
<dbReference type="InterPro" id="IPR051012">
    <property type="entry name" value="CellSynth/LPSAsmb/PSIAsmb"/>
</dbReference>
<dbReference type="Pfam" id="PF13181">
    <property type="entry name" value="TPR_8"/>
    <property type="match status" value="1"/>
</dbReference>
<dbReference type="Gene3D" id="1.25.40.10">
    <property type="entry name" value="Tetratricopeptide repeat domain"/>
    <property type="match status" value="2"/>
</dbReference>
<dbReference type="SUPFAM" id="SSF48452">
    <property type="entry name" value="TPR-like"/>
    <property type="match status" value="2"/>
</dbReference>
<dbReference type="STRING" id="314607.KB13_1154"/>
<dbReference type="eggNOG" id="COG0457">
    <property type="taxonomic scope" value="Bacteria"/>
</dbReference>
<evidence type="ECO:0000313" key="5">
    <source>
        <dbReference type="Proteomes" id="UP000004188"/>
    </source>
</evidence>
<keyword evidence="5" id="KW-1185">Reference proteome</keyword>
<dbReference type="AlphaFoldDB" id="B6BWP7"/>
<evidence type="ECO:0008006" key="6">
    <source>
        <dbReference type="Google" id="ProtNLM"/>
    </source>
</evidence>
<name>B6BWP7_9PROT</name>
<dbReference type="PANTHER" id="PTHR45586:SF1">
    <property type="entry name" value="LIPOPOLYSACCHARIDE ASSEMBLY PROTEIN B"/>
    <property type="match status" value="1"/>
</dbReference>
<dbReference type="EMBL" id="DS995299">
    <property type="protein sequence ID" value="EDZ65022.1"/>
    <property type="molecule type" value="Genomic_DNA"/>
</dbReference>
<dbReference type="InterPro" id="IPR019734">
    <property type="entry name" value="TPR_rpt"/>
</dbReference>
<evidence type="ECO:0000256" key="1">
    <source>
        <dbReference type="ARBA" id="ARBA00022737"/>
    </source>
</evidence>
<dbReference type="PANTHER" id="PTHR45586">
    <property type="entry name" value="TPR REPEAT-CONTAINING PROTEIN PA4667"/>
    <property type="match status" value="1"/>
</dbReference>
<reference evidence="5" key="1">
    <citation type="journal article" date="2012" name="Stand. Genomic Sci.">
        <title>Genome sequence of strain HIMB624, a cultured representative from the OM43 clade of marine Betaproteobacteria.</title>
        <authorList>
            <person name="Huggett M.J."/>
            <person name="Hayakawa D.H."/>
            <person name="Rappe M.S."/>
        </authorList>
    </citation>
    <scope>NUCLEOTIDE SEQUENCE [LARGE SCALE GENOMIC DNA]</scope>
    <source>
        <strain evidence="5">KB13</strain>
    </source>
</reference>
<keyword evidence="2 3" id="KW-0802">TPR repeat</keyword>
<dbReference type="Proteomes" id="UP000004188">
    <property type="component" value="Unassembled WGS sequence"/>
</dbReference>
<dbReference type="PROSITE" id="PS50005">
    <property type="entry name" value="TPR"/>
    <property type="match status" value="1"/>
</dbReference>
<protein>
    <recommendedName>
        <fullName evidence="6">Tetratricopeptide repeat protein</fullName>
    </recommendedName>
</protein>
<gene>
    <name evidence="4" type="ORF">KB13_1154</name>
</gene>